<dbReference type="GO" id="GO:0005543">
    <property type="term" value="F:phospholipid binding"/>
    <property type="evidence" value="ECO:0007669"/>
    <property type="project" value="TreeGrafter"/>
</dbReference>
<dbReference type="CDD" id="cd00866">
    <property type="entry name" value="PEBP_euk"/>
    <property type="match status" value="1"/>
</dbReference>
<dbReference type="OrthoDB" id="2506647at2759"/>
<dbReference type="GO" id="GO:0030162">
    <property type="term" value="P:regulation of proteolysis"/>
    <property type="evidence" value="ECO:0007669"/>
    <property type="project" value="TreeGrafter"/>
</dbReference>
<dbReference type="GO" id="GO:0046578">
    <property type="term" value="P:regulation of Ras protein signal transduction"/>
    <property type="evidence" value="ECO:0007669"/>
    <property type="project" value="TreeGrafter"/>
</dbReference>
<sequence>MGQESPSVQKSIAAAAKGTSLRLHFPGVTHAAAGGSLSIEQATPTPTLSISKDALKSEPGTKYIAVSLDLDAPFPSWSFLGPILHGIHIDLVPGTPDADGFVPLEGATEWLVSYLPPGPPKPSAAHRYVFLVFEQPEGLDAAKLKSVLKFAPEVKLTARLWWNQETSEKKLGLGEVLAGNYFLTSA</sequence>
<dbReference type="Proteomes" id="UP000297716">
    <property type="component" value="Unassembled WGS sequence"/>
</dbReference>
<comment type="caution">
    <text evidence="1">The sequence shown here is derived from an EMBL/GenBank/DDBJ whole genome shotgun (WGS) entry which is preliminary data.</text>
</comment>
<dbReference type="SUPFAM" id="SSF49777">
    <property type="entry name" value="PEBP-like"/>
    <property type="match status" value="1"/>
</dbReference>
<dbReference type="PANTHER" id="PTHR11362">
    <property type="entry name" value="PHOSPHATIDYLETHANOLAMINE-BINDING PROTEIN"/>
    <property type="match status" value="1"/>
</dbReference>
<dbReference type="PANTHER" id="PTHR11362:SF78">
    <property type="entry name" value="PROTEASE INHIBITOR"/>
    <property type="match status" value="1"/>
</dbReference>
<dbReference type="EMBL" id="SKBN01000080">
    <property type="protein sequence ID" value="TGJ83940.1"/>
    <property type="molecule type" value="Genomic_DNA"/>
</dbReference>
<dbReference type="Pfam" id="PF01161">
    <property type="entry name" value="PBP"/>
    <property type="match status" value="1"/>
</dbReference>
<dbReference type="InterPro" id="IPR008914">
    <property type="entry name" value="PEBP"/>
</dbReference>
<dbReference type="GO" id="GO:0030414">
    <property type="term" value="F:peptidase inhibitor activity"/>
    <property type="evidence" value="ECO:0007669"/>
    <property type="project" value="TreeGrafter"/>
</dbReference>
<dbReference type="InterPro" id="IPR035810">
    <property type="entry name" value="PEBP_euk"/>
</dbReference>
<dbReference type="AlphaFoldDB" id="A0A4Z0YXH9"/>
<gene>
    <name evidence="1" type="ORF">E0Z10_g4838</name>
</gene>
<accession>A0A4Z0YXH9</accession>
<evidence type="ECO:0008006" key="3">
    <source>
        <dbReference type="Google" id="ProtNLM"/>
    </source>
</evidence>
<evidence type="ECO:0000313" key="2">
    <source>
        <dbReference type="Proteomes" id="UP000297716"/>
    </source>
</evidence>
<organism evidence="1 2">
    <name type="scientific">Xylaria hypoxylon</name>
    <dbReference type="NCBI Taxonomy" id="37992"/>
    <lineage>
        <taxon>Eukaryota</taxon>
        <taxon>Fungi</taxon>
        <taxon>Dikarya</taxon>
        <taxon>Ascomycota</taxon>
        <taxon>Pezizomycotina</taxon>
        <taxon>Sordariomycetes</taxon>
        <taxon>Xylariomycetidae</taxon>
        <taxon>Xylariales</taxon>
        <taxon>Xylariaceae</taxon>
        <taxon>Xylaria</taxon>
    </lineage>
</organism>
<proteinExistence type="predicted"/>
<evidence type="ECO:0000313" key="1">
    <source>
        <dbReference type="EMBL" id="TGJ83940.1"/>
    </source>
</evidence>
<dbReference type="InterPro" id="IPR036610">
    <property type="entry name" value="PEBP-like_sf"/>
</dbReference>
<protein>
    <recommendedName>
        <fullName evidence="3">Phosphatidylethanolamine-binding protein</fullName>
    </recommendedName>
</protein>
<keyword evidence="2" id="KW-1185">Reference proteome</keyword>
<name>A0A4Z0YXH9_9PEZI</name>
<dbReference type="Gene3D" id="3.90.280.10">
    <property type="entry name" value="PEBP-like"/>
    <property type="match status" value="1"/>
</dbReference>
<reference evidence="1 2" key="1">
    <citation type="submission" date="2019-03" db="EMBL/GenBank/DDBJ databases">
        <title>Draft genome sequence of Xylaria hypoxylon DSM 108379, a ubiquitous saprotrophic-parasitic fungi on hardwood.</title>
        <authorList>
            <person name="Buettner E."/>
            <person name="Leonhardt S."/>
            <person name="Gebauer A.M."/>
            <person name="Liers C."/>
            <person name="Hofrichter M."/>
            <person name="Kellner H."/>
        </authorList>
    </citation>
    <scope>NUCLEOTIDE SEQUENCE [LARGE SCALE GENOMIC DNA]</scope>
    <source>
        <strain evidence="1 2">DSM 108379</strain>
    </source>
</reference>
<dbReference type="STRING" id="37992.A0A4Z0YXH9"/>